<dbReference type="InterPro" id="IPR029058">
    <property type="entry name" value="AB_hydrolase_fold"/>
</dbReference>
<keyword evidence="3" id="KW-1185">Reference proteome</keyword>
<gene>
    <name evidence="2" type="ORF">KGQ91_14705</name>
</gene>
<dbReference type="InterPro" id="IPR000073">
    <property type="entry name" value="AB_hydrolase_1"/>
</dbReference>
<dbReference type="GO" id="GO:0016787">
    <property type="term" value="F:hydrolase activity"/>
    <property type="evidence" value="ECO:0007669"/>
    <property type="project" value="UniProtKB-KW"/>
</dbReference>
<sequence length="240" mass="25676">MKLVLLSGWGIDARIWQPLAPYWPDGVEVITPDWPGYRASPGLERANDLAALAEAMRGTRPAEAVWIGWSLGALLAAALLDHLPTPRGLIRLGMAERFTDAPGCRVSFAELRAFRRAFRRDPEAIRQRFLARQLGGEAQPDQALQALTRLIGPRPPADTATLDAGLAWLATLETTGPLARSGCPNATLIGEHDPLFDAAALSEAEVLPGTGHCPQLAMPERLARTLVATARALLATGATA</sequence>
<keyword evidence="2" id="KW-0378">Hydrolase</keyword>
<evidence type="ECO:0000259" key="1">
    <source>
        <dbReference type="Pfam" id="PF12697"/>
    </source>
</evidence>
<dbReference type="Proteomes" id="UP001319883">
    <property type="component" value="Unassembled WGS sequence"/>
</dbReference>
<evidence type="ECO:0000313" key="2">
    <source>
        <dbReference type="EMBL" id="MBZ9568921.1"/>
    </source>
</evidence>
<proteinExistence type="predicted"/>
<dbReference type="Gene3D" id="3.40.50.1820">
    <property type="entry name" value="alpha/beta hydrolase"/>
    <property type="match status" value="1"/>
</dbReference>
<feature type="domain" description="AB hydrolase-1" evidence="1">
    <location>
        <begin position="3"/>
        <end position="224"/>
    </location>
</feature>
<evidence type="ECO:0000313" key="3">
    <source>
        <dbReference type="Proteomes" id="UP001319883"/>
    </source>
</evidence>
<reference evidence="2 3" key="1">
    <citation type="submission" date="2021-05" db="EMBL/GenBank/DDBJ databases">
        <title>Petroleum and Energy Research Collection (APPE): ex situ preservation of microbial diversity associated with the oil industry and exploitation of its biotechnological potential.</title>
        <authorList>
            <person name="Paixao C.T.M."/>
            <person name="Gomes M.B."/>
            <person name="Oliveira V.M."/>
        </authorList>
    </citation>
    <scope>NUCLEOTIDE SEQUENCE [LARGE SCALE GENOMIC DNA]</scope>
    <source>
        <strain evidence="2 3">LIT2</strain>
    </source>
</reference>
<dbReference type="Pfam" id="PF12697">
    <property type="entry name" value="Abhydrolase_6"/>
    <property type="match status" value="1"/>
</dbReference>
<organism evidence="2 3">
    <name type="scientific">Modicisalibacter tunisiensis</name>
    <dbReference type="NCBI Taxonomy" id="390637"/>
    <lineage>
        <taxon>Bacteria</taxon>
        <taxon>Pseudomonadati</taxon>
        <taxon>Pseudomonadota</taxon>
        <taxon>Gammaproteobacteria</taxon>
        <taxon>Oceanospirillales</taxon>
        <taxon>Halomonadaceae</taxon>
        <taxon>Modicisalibacter</taxon>
    </lineage>
</organism>
<dbReference type="SUPFAM" id="SSF53474">
    <property type="entry name" value="alpha/beta-Hydrolases"/>
    <property type="match status" value="1"/>
</dbReference>
<dbReference type="EMBL" id="JAGXFD010000001">
    <property type="protein sequence ID" value="MBZ9568921.1"/>
    <property type="molecule type" value="Genomic_DNA"/>
</dbReference>
<accession>A0ABS7X1Z0</accession>
<comment type="caution">
    <text evidence="2">The sequence shown here is derived from an EMBL/GenBank/DDBJ whole genome shotgun (WGS) entry which is preliminary data.</text>
</comment>
<protein>
    <submittedName>
        <fullName evidence="2">Alpha/beta fold hydrolase</fullName>
    </submittedName>
</protein>
<name>A0ABS7X1Z0_9GAMM</name>
<dbReference type="RefSeq" id="WP_224421334.1">
    <property type="nucleotide sequence ID" value="NZ_JAGXFD010000001.1"/>
</dbReference>